<name>A0A1G4B938_9PEZI</name>
<evidence type="ECO:0000313" key="2">
    <source>
        <dbReference type="Proteomes" id="UP000176998"/>
    </source>
</evidence>
<sequence length="226" mass="24651">MEARTLTRPAATLAALLRQQAATTTTVSAVPRRGHKTFSRTKRALNIPPHPDFLPSTPAAGDTIIFNPPSAAPSVYHTPFKFLPASDPRRRANLSALFASSSSSQAAAAASSSSSTAAAAAARPLLPPALNVPSRGSNPRYHLSKEDVAEIRRLRAEDPDFWSVSALARKFDCSETFITICTPAPREHKERLARKLEAVKGRWGGIRTKAREDRSRRKEMLFRGEL</sequence>
<accession>A0A1G4B938</accession>
<dbReference type="AlphaFoldDB" id="A0A1G4B938"/>
<dbReference type="RefSeq" id="XP_022475089.1">
    <property type="nucleotide sequence ID" value="XM_022618439.1"/>
</dbReference>
<evidence type="ECO:0000313" key="1">
    <source>
        <dbReference type="EMBL" id="OHE97937.1"/>
    </source>
</evidence>
<dbReference type="Pfam" id="PF12824">
    <property type="entry name" value="MRP-L20"/>
    <property type="match status" value="1"/>
</dbReference>
<reference evidence="1 2" key="1">
    <citation type="submission" date="2016-09" db="EMBL/GenBank/DDBJ databases">
        <authorList>
            <person name="Capua I."/>
            <person name="De Benedictis P."/>
            <person name="Joannis T."/>
            <person name="Lombin L.H."/>
            <person name="Cattoli G."/>
        </authorList>
    </citation>
    <scope>NUCLEOTIDE SEQUENCE [LARGE SCALE GENOMIC DNA]</scope>
    <source>
        <strain evidence="1 2">IMI 309357</strain>
    </source>
</reference>
<dbReference type="OrthoDB" id="6021263at2759"/>
<dbReference type="EMBL" id="MJBS01000052">
    <property type="protein sequence ID" value="OHE97937.1"/>
    <property type="molecule type" value="Genomic_DNA"/>
</dbReference>
<protein>
    <recommendedName>
        <fullName evidence="3">60S ribosomal protein L20</fullName>
    </recommendedName>
</protein>
<dbReference type="InterPro" id="IPR024388">
    <property type="entry name" value="Ribosomal_mL58"/>
</dbReference>
<dbReference type="STRING" id="1209926.A0A1G4B938"/>
<keyword evidence="2" id="KW-1185">Reference proteome</keyword>
<proteinExistence type="predicted"/>
<gene>
    <name evidence="1" type="ORF">CORC01_06800</name>
</gene>
<dbReference type="GO" id="GO:0005762">
    <property type="term" value="C:mitochondrial large ribosomal subunit"/>
    <property type="evidence" value="ECO:0007669"/>
    <property type="project" value="TreeGrafter"/>
</dbReference>
<dbReference type="Proteomes" id="UP000176998">
    <property type="component" value="Unassembled WGS sequence"/>
</dbReference>
<evidence type="ECO:0008006" key="3">
    <source>
        <dbReference type="Google" id="ProtNLM"/>
    </source>
</evidence>
<dbReference type="PANTHER" id="PTHR28266:SF1">
    <property type="entry name" value="LARGE RIBOSOMAL SUBUNIT PROTEIN ML58"/>
    <property type="match status" value="1"/>
</dbReference>
<dbReference type="GO" id="GO:0003735">
    <property type="term" value="F:structural constituent of ribosome"/>
    <property type="evidence" value="ECO:0007669"/>
    <property type="project" value="TreeGrafter"/>
</dbReference>
<dbReference type="GeneID" id="34559949"/>
<organism evidence="1 2">
    <name type="scientific">Colletotrichum orchidophilum</name>
    <dbReference type="NCBI Taxonomy" id="1209926"/>
    <lineage>
        <taxon>Eukaryota</taxon>
        <taxon>Fungi</taxon>
        <taxon>Dikarya</taxon>
        <taxon>Ascomycota</taxon>
        <taxon>Pezizomycotina</taxon>
        <taxon>Sordariomycetes</taxon>
        <taxon>Hypocreomycetidae</taxon>
        <taxon>Glomerellales</taxon>
        <taxon>Glomerellaceae</taxon>
        <taxon>Colletotrichum</taxon>
    </lineage>
</organism>
<dbReference type="PANTHER" id="PTHR28266">
    <property type="entry name" value="54S RIBOSOMAL PROTEIN L20, MITOCHONDRIAL"/>
    <property type="match status" value="1"/>
</dbReference>
<comment type="caution">
    <text evidence="1">The sequence shown here is derived from an EMBL/GenBank/DDBJ whole genome shotgun (WGS) entry which is preliminary data.</text>
</comment>